<dbReference type="Gene3D" id="3.30.410.40">
    <property type="match status" value="1"/>
</dbReference>
<dbReference type="Proteomes" id="UP001085076">
    <property type="component" value="Miscellaneous, Linkage group lg07"/>
</dbReference>
<dbReference type="AlphaFoldDB" id="A0A9D5C7B6"/>
<dbReference type="SUPFAM" id="SSF54373">
    <property type="entry name" value="FAD-linked reductases, C-terminal domain"/>
    <property type="match status" value="1"/>
</dbReference>
<dbReference type="OrthoDB" id="269227at2759"/>
<proteinExistence type="predicted"/>
<comment type="caution">
    <text evidence="1">The sequence shown here is derived from an EMBL/GenBank/DDBJ whole genome shotgun (WGS) entry which is preliminary data.</text>
</comment>
<reference evidence="1" key="1">
    <citation type="submission" date="2021-03" db="EMBL/GenBank/DDBJ databases">
        <authorList>
            <person name="Li Z."/>
            <person name="Yang C."/>
        </authorList>
    </citation>
    <scope>NUCLEOTIDE SEQUENCE</scope>
    <source>
        <strain evidence="1">Dzin_1.0</strain>
        <tissue evidence="1">Leaf</tissue>
    </source>
</reference>
<name>A0A9D5C7B6_9LILI</name>
<keyword evidence="2" id="KW-1185">Reference proteome</keyword>
<dbReference type="EMBL" id="JAGGNH010000007">
    <property type="protein sequence ID" value="KAJ0967991.1"/>
    <property type="molecule type" value="Genomic_DNA"/>
</dbReference>
<sequence>MVGENSPEYDNIFDKKLLTDLEARFQLDCWYQNENDFHQACNLQDAEREFRALFCNHSTLSRLQYLDQGVGTHCVLMEDREQLPCNLDSDRQIPCLENGHFVTSEFNKLPLNTKEDKGFARSMQLKSCRNLSGHKDYGYDSNLEIAEKEYKEAFGCSHQAQMVRWNRGDTDDDKFKGSVMPQQSPSDATFNMLETRQKCNNFHKLSNTEFENVPLEGVRKQNGNLNASTVLASENSLNRNTSADNYVGLMTGKSDSIVLSCRPDLDMQSGNLKLREIKHKFGENITDVVVHAEISSPSSLSAHTSKTINIPSADNDVYSCDAEESSFILEKQPIAVSEAETTCFPFRCMDIPGGSIDLFASPGRIKPPAECHMDTIADVFTLETDKPHSCLNVDTVESNGHILSSENKKEILLEVCKYAPAPSGSHSSDATPCVNSACIMNESNMSVIHKVQCTIGGGLIEDANKRVAPRIRIVDKERNSAHAGRDGAGQFPLNIRLASLDSRDKPLVRFKYFSSLDDLEACVSGTRKVGEVLAGRSMDEFRVPLVGSVTGLRRGTLGSLAQSFPRTWRTMRRSRSSVDALWQRYGTTTGVASLGRL</sequence>
<reference evidence="1" key="2">
    <citation type="journal article" date="2022" name="Hortic Res">
        <title>The genome of Dioscorea zingiberensis sheds light on the biosynthesis, origin and evolution of the medicinally important diosgenin saponins.</title>
        <authorList>
            <person name="Li Y."/>
            <person name="Tan C."/>
            <person name="Li Z."/>
            <person name="Guo J."/>
            <person name="Li S."/>
            <person name="Chen X."/>
            <person name="Wang C."/>
            <person name="Dai X."/>
            <person name="Yang H."/>
            <person name="Song W."/>
            <person name="Hou L."/>
            <person name="Xu J."/>
            <person name="Tong Z."/>
            <person name="Xu A."/>
            <person name="Yuan X."/>
            <person name="Wang W."/>
            <person name="Yang Q."/>
            <person name="Chen L."/>
            <person name="Sun Z."/>
            <person name="Wang K."/>
            <person name="Pan B."/>
            <person name="Chen J."/>
            <person name="Bao Y."/>
            <person name="Liu F."/>
            <person name="Qi X."/>
            <person name="Gang D.R."/>
            <person name="Wen J."/>
            <person name="Li J."/>
        </authorList>
    </citation>
    <scope>NUCLEOTIDE SEQUENCE</scope>
    <source>
        <strain evidence="1">Dzin_1.0</strain>
    </source>
</reference>
<accession>A0A9D5C7B6</accession>
<gene>
    <name evidence="1" type="ORF">J5N97_024908</name>
</gene>
<evidence type="ECO:0000313" key="1">
    <source>
        <dbReference type="EMBL" id="KAJ0967991.1"/>
    </source>
</evidence>
<evidence type="ECO:0000313" key="2">
    <source>
        <dbReference type="Proteomes" id="UP001085076"/>
    </source>
</evidence>
<organism evidence="1 2">
    <name type="scientific">Dioscorea zingiberensis</name>
    <dbReference type="NCBI Taxonomy" id="325984"/>
    <lineage>
        <taxon>Eukaryota</taxon>
        <taxon>Viridiplantae</taxon>
        <taxon>Streptophyta</taxon>
        <taxon>Embryophyta</taxon>
        <taxon>Tracheophyta</taxon>
        <taxon>Spermatophyta</taxon>
        <taxon>Magnoliopsida</taxon>
        <taxon>Liliopsida</taxon>
        <taxon>Dioscoreales</taxon>
        <taxon>Dioscoreaceae</taxon>
        <taxon>Dioscorea</taxon>
    </lineage>
</organism>
<protein>
    <submittedName>
        <fullName evidence="1">Uncharacterized protein</fullName>
    </submittedName>
</protein>